<dbReference type="Gene3D" id="3.20.20.80">
    <property type="entry name" value="Glycosidases"/>
    <property type="match status" value="1"/>
</dbReference>
<sequence length="308" mass="34500">MGVSASVFTINGKPAFLYGISYYGALGAPDRSIEQDLADIKRYKFNWIRVWVNWAGGDTDISAVDDNGYQVNTYMDKLKWLVAQCDRRGIVVDITLAHGNKKDGMSLKTLAAHQQAVRSVISALGSYGNWYLDLANEHDVGDNRYVSFDDLKALRELCKTLKPGLLVTASAGGDISKADLGAYLQKVEVDFISPHRPRTPESAMQTEARTREYIEQMKTYGRVIPVHYQEPFRRGYTNWQPEVKDYVADLNGAIAGGAAGWCFHNGDQRASEGNKPQRSFDMHEQRLFDQLDAVELAAIKVIANRLKR</sequence>
<evidence type="ECO:0008006" key="3">
    <source>
        <dbReference type="Google" id="ProtNLM"/>
    </source>
</evidence>
<name>A0ABP7X1C3_9SPHI</name>
<comment type="caution">
    <text evidence="1">The sequence shown here is derived from an EMBL/GenBank/DDBJ whole genome shotgun (WGS) entry which is preliminary data.</text>
</comment>
<dbReference type="EMBL" id="BAABCV010000011">
    <property type="protein sequence ID" value="GAA4102268.1"/>
    <property type="molecule type" value="Genomic_DNA"/>
</dbReference>
<reference evidence="2" key="1">
    <citation type="journal article" date="2019" name="Int. J. Syst. Evol. Microbiol.">
        <title>The Global Catalogue of Microorganisms (GCM) 10K type strain sequencing project: providing services to taxonomists for standard genome sequencing and annotation.</title>
        <authorList>
            <consortium name="The Broad Institute Genomics Platform"/>
            <consortium name="The Broad Institute Genome Sequencing Center for Infectious Disease"/>
            <person name="Wu L."/>
            <person name="Ma J."/>
        </authorList>
    </citation>
    <scope>NUCLEOTIDE SEQUENCE [LARGE SCALE GENOMIC DNA]</scope>
    <source>
        <strain evidence="2">JCM 17085</strain>
    </source>
</reference>
<keyword evidence="2" id="KW-1185">Reference proteome</keyword>
<dbReference type="InterPro" id="IPR017853">
    <property type="entry name" value="GH"/>
</dbReference>
<evidence type="ECO:0000313" key="2">
    <source>
        <dbReference type="Proteomes" id="UP001500841"/>
    </source>
</evidence>
<organism evidence="1 2">
    <name type="scientific">Mucilaginibacter panaciglaebae</name>
    <dbReference type="NCBI Taxonomy" id="502331"/>
    <lineage>
        <taxon>Bacteria</taxon>
        <taxon>Pseudomonadati</taxon>
        <taxon>Bacteroidota</taxon>
        <taxon>Sphingobacteriia</taxon>
        <taxon>Sphingobacteriales</taxon>
        <taxon>Sphingobacteriaceae</taxon>
        <taxon>Mucilaginibacter</taxon>
    </lineage>
</organism>
<evidence type="ECO:0000313" key="1">
    <source>
        <dbReference type="EMBL" id="GAA4102268.1"/>
    </source>
</evidence>
<dbReference type="Proteomes" id="UP001500841">
    <property type="component" value="Unassembled WGS sequence"/>
</dbReference>
<proteinExistence type="predicted"/>
<protein>
    <recommendedName>
        <fullName evidence="3">Cellulase (Glycosyl hydrolase family 5)</fullName>
    </recommendedName>
</protein>
<gene>
    <name evidence="1" type="ORF">GCM10022392_29040</name>
</gene>
<dbReference type="SUPFAM" id="SSF51445">
    <property type="entry name" value="(Trans)glycosidases"/>
    <property type="match status" value="1"/>
</dbReference>
<accession>A0ABP7X1C3</accession>